<keyword evidence="2" id="KW-1185">Reference proteome</keyword>
<name>E3SLM5_9CAUD</name>
<dbReference type="GeneID" id="10328877"/>
<dbReference type="EMBL" id="GU071098">
    <property type="protein sequence ID" value="ADO98373.1"/>
    <property type="molecule type" value="Genomic_DNA"/>
</dbReference>
<accession>E3SLM5</accession>
<dbReference type="RefSeq" id="YP_004324360.1">
    <property type="nucleotide sequence ID" value="NC_015287.1"/>
</dbReference>
<gene>
    <name evidence="1" type="ORF">SSSM7_312</name>
</gene>
<organism evidence="1 2">
    <name type="scientific">Synechococcus phage S-SSM7</name>
    <dbReference type="NCBI Taxonomy" id="445686"/>
    <lineage>
        <taxon>Viruses</taxon>
        <taxon>Duplodnaviria</taxon>
        <taxon>Heunggongvirae</taxon>
        <taxon>Uroviricota</taxon>
        <taxon>Caudoviricetes</taxon>
        <taxon>Pantevenvirales</taxon>
        <taxon>Kyanoviridae</taxon>
        <taxon>Lipsvirus</taxon>
        <taxon>Lipsvirus ssm7</taxon>
    </lineage>
</organism>
<dbReference type="KEGG" id="vg:10328877"/>
<proteinExistence type="predicted"/>
<reference evidence="1 2" key="1">
    <citation type="journal article" date="2010" name="Environ. Microbiol.">
        <title>Genomic analysis of oceanic cyanobacterial myoviruses compared with T4-like myoviruses from diverse hosts and environments.</title>
        <authorList>
            <person name="Sullivan M.B."/>
            <person name="Huang K.H."/>
            <person name="Ignacio-Espinoza J.C."/>
            <person name="Berlin A.M."/>
            <person name="Kelly L."/>
            <person name="Weigele P.R."/>
            <person name="DeFrancesco A.S."/>
            <person name="Kern S.E."/>
            <person name="Thompson L.R."/>
            <person name="Young S."/>
            <person name="Yandava C."/>
            <person name="Fu R."/>
            <person name="Krastins B."/>
            <person name="Chase M."/>
            <person name="Sarracino D."/>
            <person name="Osburne M.S."/>
            <person name="Henn M.R."/>
            <person name="Chisholm S.W."/>
        </authorList>
    </citation>
    <scope>NUCLEOTIDE SEQUENCE [LARGE SCALE GENOMIC DNA]</scope>
    <source>
        <strain evidence="1">8109-3</strain>
    </source>
</reference>
<sequence>MMPPDMDINKGVELILRGERQPKPQNKPRFFDFKLSLFGREFRLSLDIKKKQP</sequence>
<evidence type="ECO:0000313" key="1">
    <source>
        <dbReference type="EMBL" id="ADO98373.1"/>
    </source>
</evidence>
<evidence type="ECO:0000313" key="2">
    <source>
        <dbReference type="Proteomes" id="UP000006527"/>
    </source>
</evidence>
<protein>
    <submittedName>
        <fullName evidence="1">Uncharacterized protein</fullName>
    </submittedName>
</protein>
<dbReference type="Proteomes" id="UP000006527">
    <property type="component" value="Segment"/>
</dbReference>